<dbReference type="GO" id="GO:0006783">
    <property type="term" value="P:heme biosynthetic process"/>
    <property type="evidence" value="ECO:0007669"/>
    <property type="project" value="UniProtKB-KW"/>
</dbReference>
<dbReference type="FunFam" id="3.20.20.70:FF:000048">
    <property type="entry name" value="Delta-aminolevulinic acid dehydratase"/>
    <property type="match status" value="1"/>
</dbReference>
<feature type="binding site" evidence="16">
    <location>
        <position position="135"/>
    </location>
    <ligand>
        <name>Zn(2+)</name>
        <dbReference type="ChEBI" id="CHEBI:29105"/>
        <note>catalytic</note>
    </ligand>
</feature>
<comment type="pathway">
    <text evidence="2">Porphyrin-containing compound metabolism; protoporphyrin-IX biosynthesis; coproporphyrinogen-III from 5-aminolevulinate: step 1/4.</text>
</comment>
<evidence type="ECO:0000256" key="7">
    <source>
        <dbReference type="ARBA" id="ARBA00022723"/>
    </source>
</evidence>
<gene>
    <name evidence="19" type="ORF">DASC09_020610</name>
</gene>
<evidence type="ECO:0000256" key="2">
    <source>
        <dbReference type="ARBA" id="ARBA00004694"/>
    </source>
</evidence>
<evidence type="ECO:0000256" key="16">
    <source>
        <dbReference type="PIRSR" id="PIRSR001415-3"/>
    </source>
</evidence>
<dbReference type="EC" id="4.2.1.24" evidence="5 17"/>
<dbReference type="InterPro" id="IPR030656">
    <property type="entry name" value="ALAD_AS"/>
</dbReference>
<dbReference type="PROSITE" id="PS00169">
    <property type="entry name" value="D_ALA_DEHYDRATASE"/>
    <property type="match status" value="1"/>
</dbReference>
<evidence type="ECO:0000256" key="3">
    <source>
        <dbReference type="ARBA" id="ARBA00008055"/>
    </source>
</evidence>
<evidence type="ECO:0000256" key="17">
    <source>
        <dbReference type="RuleBase" id="RU000515"/>
    </source>
</evidence>
<dbReference type="EMBL" id="BTFZ01000003">
    <property type="protein sequence ID" value="GMM34736.1"/>
    <property type="molecule type" value="Genomic_DNA"/>
</dbReference>
<sequence>MVHTAEFTKPRETQVSSILQGAYHHPLSREWQAERQLSKNMFIYPLFVSDTEDEEASIDSLPNQKRWGLKKLIPFVATLVAKGLRSVILFGVPMSQPKDEVGTLADDPNGPVIQAIKLLKENFPELYIVCDVCLCEYTSHGHCGVLLEDGTLNRERSVQRIAKVAENYARAGAHCLAPSDMMDGRILEIKQALIDAQLAHKVMLMSYSAKFSGNLYGPFRDAAGSCPSFGDRRAYQLPPVGGGLAKRALIRDLNEGADAVIVKPSTFYLDVMKSAAEICENIPVVAYHVSGEFAMLHAAAEKNIVDLKDIAFESHNGFLRAGAKLIISYFTPEFLDWL</sequence>
<dbReference type="Pfam" id="PF00490">
    <property type="entry name" value="ALAD"/>
    <property type="match status" value="1"/>
</dbReference>
<comment type="caution">
    <text evidence="19">The sequence shown here is derived from an EMBL/GenBank/DDBJ whole genome shotgun (WGS) entry which is preliminary data.</text>
</comment>
<evidence type="ECO:0000256" key="10">
    <source>
        <dbReference type="ARBA" id="ARBA00023239"/>
    </source>
</evidence>
<feature type="binding site" evidence="16">
    <location>
        <position position="143"/>
    </location>
    <ligand>
        <name>Zn(2+)</name>
        <dbReference type="ChEBI" id="CHEBI:29105"/>
        <note>catalytic</note>
    </ligand>
</feature>
<comment type="subunit">
    <text evidence="4 17">Homooctamer.</text>
</comment>
<feature type="binding site" evidence="15">
    <location>
        <position position="329"/>
    </location>
    <ligand>
        <name>5-aminolevulinate</name>
        <dbReference type="ChEBI" id="CHEBI:356416"/>
        <label>2</label>
    </ligand>
</feature>
<evidence type="ECO:0000313" key="19">
    <source>
        <dbReference type="EMBL" id="GMM34736.1"/>
    </source>
</evidence>
<evidence type="ECO:0000256" key="14">
    <source>
        <dbReference type="PIRSR" id="PIRSR001415-1"/>
    </source>
</evidence>
<evidence type="ECO:0000256" key="5">
    <source>
        <dbReference type="ARBA" id="ARBA00012053"/>
    </source>
</evidence>
<dbReference type="InterPro" id="IPR001731">
    <property type="entry name" value="ALAD"/>
</dbReference>
<dbReference type="GeneID" id="90072715"/>
<dbReference type="GO" id="GO:0008270">
    <property type="term" value="F:zinc ion binding"/>
    <property type="evidence" value="ECO:0007669"/>
    <property type="project" value="TreeGrafter"/>
</dbReference>
<dbReference type="SMART" id="SM01004">
    <property type="entry name" value="ALAD"/>
    <property type="match status" value="1"/>
</dbReference>
<dbReference type="Proteomes" id="UP001360560">
    <property type="component" value="Unassembled WGS sequence"/>
</dbReference>
<dbReference type="SUPFAM" id="SSF51569">
    <property type="entry name" value="Aldolase"/>
    <property type="match status" value="1"/>
</dbReference>
<evidence type="ECO:0000256" key="12">
    <source>
        <dbReference type="ARBA" id="ARBA00025628"/>
    </source>
</evidence>
<dbReference type="Gene3D" id="3.20.20.70">
    <property type="entry name" value="Aldolase class I"/>
    <property type="match status" value="1"/>
</dbReference>
<evidence type="ECO:0000313" key="20">
    <source>
        <dbReference type="Proteomes" id="UP001360560"/>
    </source>
</evidence>
<feature type="active site" description="Schiff-base intermediate with substrate" evidence="14">
    <location>
        <position position="263"/>
    </location>
</feature>
<feature type="active site" description="Schiff-base intermediate with substrate" evidence="14">
    <location>
        <position position="210"/>
    </location>
</feature>
<keyword evidence="10 17" id="KW-0456">Lyase</keyword>
<protein>
    <recommendedName>
        <fullName evidence="6 17">Delta-aminolevulinic acid dehydratase</fullName>
        <ecNumber evidence="5 17">4.2.1.24</ecNumber>
    </recommendedName>
</protein>
<dbReference type="InterPro" id="IPR013785">
    <property type="entry name" value="Aldolase_TIM"/>
</dbReference>
<keyword evidence="7 16" id="KW-0479">Metal-binding</keyword>
<feature type="binding site" evidence="15">
    <location>
        <position position="232"/>
    </location>
    <ligand>
        <name>5-aminolevulinate</name>
        <dbReference type="ChEBI" id="CHEBI:356416"/>
        <label>1</label>
    </ligand>
</feature>
<dbReference type="GO" id="GO:0004655">
    <property type="term" value="F:porphobilinogen synthase activity"/>
    <property type="evidence" value="ECO:0007669"/>
    <property type="project" value="UniProtKB-EC"/>
</dbReference>
<evidence type="ECO:0000256" key="13">
    <source>
        <dbReference type="ARBA" id="ARBA00047651"/>
    </source>
</evidence>
<evidence type="ECO:0000256" key="8">
    <source>
        <dbReference type="ARBA" id="ARBA00022833"/>
    </source>
</evidence>
<comment type="catalytic activity">
    <reaction evidence="13 17">
        <text>2 5-aminolevulinate = porphobilinogen + 2 H2O + H(+)</text>
        <dbReference type="Rhea" id="RHEA:24064"/>
        <dbReference type="ChEBI" id="CHEBI:15377"/>
        <dbReference type="ChEBI" id="CHEBI:15378"/>
        <dbReference type="ChEBI" id="CHEBI:58126"/>
        <dbReference type="ChEBI" id="CHEBI:356416"/>
        <dbReference type="EC" id="4.2.1.24"/>
    </reaction>
</comment>
<dbReference type="GO" id="GO:0005829">
    <property type="term" value="C:cytosol"/>
    <property type="evidence" value="ECO:0007669"/>
    <property type="project" value="TreeGrafter"/>
</dbReference>
<keyword evidence="8 16" id="KW-0862">Zinc</keyword>
<dbReference type="RefSeq" id="XP_064851736.1">
    <property type="nucleotide sequence ID" value="XM_064995664.1"/>
</dbReference>
<dbReference type="PRINTS" id="PR00144">
    <property type="entry name" value="DALDHYDRTASE"/>
</dbReference>
<evidence type="ECO:0000256" key="4">
    <source>
        <dbReference type="ARBA" id="ARBA00011823"/>
    </source>
</evidence>
<dbReference type="PIRSF" id="PIRSF001415">
    <property type="entry name" value="Porphbilin_synth"/>
    <property type="match status" value="1"/>
</dbReference>
<dbReference type="PANTHER" id="PTHR11458:SF0">
    <property type="entry name" value="DELTA-AMINOLEVULINIC ACID DEHYDRATASE"/>
    <property type="match status" value="1"/>
</dbReference>
<evidence type="ECO:0000256" key="11">
    <source>
        <dbReference type="ARBA" id="ARBA00023244"/>
    </source>
</evidence>
<reference evidence="19 20" key="1">
    <citation type="journal article" date="2023" name="Elife">
        <title>Identification of key yeast species and microbe-microbe interactions impacting larval growth of Drosophila in the wild.</title>
        <authorList>
            <person name="Mure A."/>
            <person name="Sugiura Y."/>
            <person name="Maeda R."/>
            <person name="Honda K."/>
            <person name="Sakurai N."/>
            <person name="Takahashi Y."/>
            <person name="Watada M."/>
            <person name="Katoh T."/>
            <person name="Gotoh A."/>
            <person name="Gotoh Y."/>
            <person name="Taniguchi I."/>
            <person name="Nakamura K."/>
            <person name="Hayashi T."/>
            <person name="Katayama T."/>
            <person name="Uemura T."/>
            <person name="Hattori Y."/>
        </authorList>
    </citation>
    <scope>NUCLEOTIDE SEQUENCE [LARGE SCALE GENOMIC DNA]</scope>
    <source>
        <strain evidence="19 20">SC-9</strain>
    </source>
</reference>
<evidence type="ECO:0000256" key="15">
    <source>
        <dbReference type="PIRSR" id="PIRSR001415-2"/>
    </source>
</evidence>
<dbReference type="AlphaFoldDB" id="A0AAV5QJ70"/>
<feature type="binding site" evidence="15">
    <location>
        <position position="220"/>
    </location>
    <ligand>
        <name>5-aminolevulinate</name>
        <dbReference type="ChEBI" id="CHEBI:356416"/>
        <label>1</label>
    </ligand>
</feature>
<evidence type="ECO:0000256" key="9">
    <source>
        <dbReference type="ARBA" id="ARBA00023133"/>
    </source>
</evidence>
<dbReference type="PANTHER" id="PTHR11458">
    <property type="entry name" value="DELTA-AMINOLEVULINIC ACID DEHYDRATASE"/>
    <property type="match status" value="1"/>
</dbReference>
<proteinExistence type="inferred from homology"/>
<feature type="binding site" evidence="16">
    <location>
        <position position="133"/>
    </location>
    <ligand>
        <name>Zn(2+)</name>
        <dbReference type="ChEBI" id="CHEBI:29105"/>
        <note>catalytic</note>
    </ligand>
</feature>
<evidence type="ECO:0000256" key="18">
    <source>
        <dbReference type="RuleBase" id="RU004161"/>
    </source>
</evidence>
<comment type="function">
    <text evidence="12">Catalyzes an early step in the biosynthesis of tetrapyrroles. Binds two molecules of 5-aminolevulinate per subunit, each at a distinct site, and catalyzes their condensation to form porphobilinogen.</text>
</comment>
<name>A0AAV5QJ70_9ASCO</name>
<comment type="similarity">
    <text evidence="3 18">Belongs to the ALAD family.</text>
</comment>
<accession>A0AAV5QJ70</accession>
<keyword evidence="11 17" id="KW-0627">Porphyrin biosynthesis</keyword>
<organism evidence="19 20">
    <name type="scientific">Saccharomycopsis crataegensis</name>
    <dbReference type="NCBI Taxonomy" id="43959"/>
    <lineage>
        <taxon>Eukaryota</taxon>
        <taxon>Fungi</taxon>
        <taxon>Dikarya</taxon>
        <taxon>Ascomycota</taxon>
        <taxon>Saccharomycotina</taxon>
        <taxon>Saccharomycetes</taxon>
        <taxon>Saccharomycopsidaceae</taxon>
        <taxon>Saccharomycopsis</taxon>
    </lineage>
</organism>
<evidence type="ECO:0000256" key="1">
    <source>
        <dbReference type="ARBA" id="ARBA00001947"/>
    </source>
</evidence>
<comment type="cofactor">
    <cofactor evidence="1">
        <name>Zn(2+)</name>
        <dbReference type="ChEBI" id="CHEBI:29105"/>
    </cofactor>
</comment>
<dbReference type="NCBIfam" id="NF006762">
    <property type="entry name" value="PRK09283.1"/>
    <property type="match status" value="1"/>
</dbReference>
<feature type="binding site" evidence="15">
    <location>
        <position position="290"/>
    </location>
    <ligand>
        <name>5-aminolevulinate</name>
        <dbReference type="ChEBI" id="CHEBI:356416"/>
        <label>2</label>
    </ligand>
</feature>
<evidence type="ECO:0000256" key="6">
    <source>
        <dbReference type="ARBA" id="ARBA00020771"/>
    </source>
</evidence>
<keyword evidence="9" id="KW-0350">Heme biosynthesis</keyword>
<keyword evidence="20" id="KW-1185">Reference proteome</keyword>